<comment type="similarity">
    <text evidence="9">Belongs to the MICU1 family. MICU1 subfamily.</text>
</comment>
<dbReference type="SUPFAM" id="SSF47473">
    <property type="entry name" value="EF-hand"/>
    <property type="match status" value="1"/>
</dbReference>
<evidence type="ECO:0000256" key="3">
    <source>
        <dbReference type="ARBA" id="ARBA00022723"/>
    </source>
</evidence>
<keyword evidence="7" id="KW-0496">Mitochondrion</keyword>
<dbReference type="EMBL" id="CAJNOK010044697">
    <property type="protein sequence ID" value="CAF1575641.1"/>
    <property type="molecule type" value="Genomic_DNA"/>
</dbReference>
<evidence type="ECO:0000256" key="2">
    <source>
        <dbReference type="ARBA" id="ARBA00004569"/>
    </source>
</evidence>
<evidence type="ECO:0000313" key="12">
    <source>
        <dbReference type="EMBL" id="CAF4372369.1"/>
    </source>
</evidence>
<dbReference type="Proteomes" id="UP000682733">
    <property type="component" value="Unassembled WGS sequence"/>
</dbReference>
<evidence type="ECO:0000256" key="5">
    <source>
        <dbReference type="ARBA" id="ARBA00022792"/>
    </source>
</evidence>
<organism evidence="11 13">
    <name type="scientific">Didymodactylos carnosus</name>
    <dbReference type="NCBI Taxonomy" id="1234261"/>
    <lineage>
        <taxon>Eukaryota</taxon>
        <taxon>Metazoa</taxon>
        <taxon>Spiralia</taxon>
        <taxon>Gnathifera</taxon>
        <taxon>Rotifera</taxon>
        <taxon>Eurotatoria</taxon>
        <taxon>Bdelloidea</taxon>
        <taxon>Philodinida</taxon>
        <taxon>Philodinidae</taxon>
        <taxon>Didymodactylos</taxon>
    </lineage>
</organism>
<dbReference type="Gene3D" id="1.10.238.10">
    <property type="entry name" value="EF-hand"/>
    <property type="match status" value="1"/>
</dbReference>
<dbReference type="InterPro" id="IPR039800">
    <property type="entry name" value="MICU1/2/3"/>
</dbReference>
<keyword evidence="6" id="KW-0809">Transit peptide</keyword>
<gene>
    <name evidence="11" type="ORF">OVA965_LOCUS40646</name>
    <name evidence="12" type="ORF">TMI583_LOCUS42115</name>
</gene>
<keyword evidence="5" id="KW-0999">Mitochondrion inner membrane</keyword>
<name>A0A8S2FWP2_9BILA</name>
<comment type="subcellular location">
    <subcellularLocation>
        <location evidence="1">Mitochondrion inner membrane</location>
    </subcellularLocation>
    <subcellularLocation>
        <location evidence="2">Mitochondrion intermembrane space</location>
    </subcellularLocation>
</comment>
<dbReference type="Proteomes" id="UP000677228">
    <property type="component" value="Unassembled WGS sequence"/>
</dbReference>
<evidence type="ECO:0000256" key="7">
    <source>
        <dbReference type="ARBA" id="ARBA00023128"/>
    </source>
</evidence>
<evidence type="ECO:0000256" key="4">
    <source>
        <dbReference type="ARBA" id="ARBA00022737"/>
    </source>
</evidence>
<keyword evidence="3" id="KW-0479">Metal-binding</keyword>
<dbReference type="GO" id="GO:0051560">
    <property type="term" value="P:mitochondrial calcium ion homeostasis"/>
    <property type="evidence" value="ECO:0007669"/>
    <property type="project" value="TreeGrafter"/>
</dbReference>
<sequence length="81" mass="9300">GAIDKQIFRHVAKTAAKINLDQHLIDVVFTLFDENEDEKLSNTEFVNLMKNRLERGLQKPKDTGFMKIFAAITECAKETIF</sequence>
<evidence type="ECO:0000313" key="11">
    <source>
        <dbReference type="EMBL" id="CAF1575641.1"/>
    </source>
</evidence>
<evidence type="ECO:0000256" key="6">
    <source>
        <dbReference type="ARBA" id="ARBA00022946"/>
    </source>
</evidence>
<evidence type="ECO:0000256" key="8">
    <source>
        <dbReference type="ARBA" id="ARBA00023136"/>
    </source>
</evidence>
<keyword evidence="4" id="KW-0677">Repeat</keyword>
<dbReference type="GO" id="GO:0005758">
    <property type="term" value="C:mitochondrial intermembrane space"/>
    <property type="evidence" value="ECO:0007669"/>
    <property type="project" value="UniProtKB-SubCell"/>
</dbReference>
<dbReference type="GO" id="GO:0005509">
    <property type="term" value="F:calcium ion binding"/>
    <property type="evidence" value="ECO:0007669"/>
    <property type="project" value="InterPro"/>
</dbReference>
<feature type="domain" description="EF-hand" evidence="10">
    <location>
        <begin position="20"/>
        <end position="55"/>
    </location>
</feature>
<dbReference type="PANTHER" id="PTHR12294:SF1">
    <property type="entry name" value="CALCIUM UPTAKE PROTEIN 1, MITOCHONDRIAL"/>
    <property type="match status" value="1"/>
</dbReference>
<feature type="non-terminal residue" evidence="11">
    <location>
        <position position="1"/>
    </location>
</feature>
<dbReference type="InterPro" id="IPR011992">
    <property type="entry name" value="EF-hand-dom_pair"/>
</dbReference>
<protein>
    <recommendedName>
        <fullName evidence="10">EF-hand domain-containing protein</fullName>
    </recommendedName>
</protein>
<comment type="caution">
    <text evidence="11">The sequence shown here is derived from an EMBL/GenBank/DDBJ whole genome shotgun (WGS) entry which is preliminary data.</text>
</comment>
<keyword evidence="8" id="KW-0472">Membrane</keyword>
<accession>A0A8S2FWP2</accession>
<dbReference type="PANTHER" id="PTHR12294">
    <property type="entry name" value="EF HAND DOMAIN FAMILY A1,A2-RELATED"/>
    <property type="match status" value="1"/>
</dbReference>
<evidence type="ECO:0000256" key="9">
    <source>
        <dbReference type="ARBA" id="ARBA00038333"/>
    </source>
</evidence>
<dbReference type="AlphaFoldDB" id="A0A8S2FWP2"/>
<dbReference type="PROSITE" id="PS50222">
    <property type="entry name" value="EF_HAND_2"/>
    <property type="match status" value="1"/>
</dbReference>
<evidence type="ECO:0000256" key="1">
    <source>
        <dbReference type="ARBA" id="ARBA00004273"/>
    </source>
</evidence>
<proteinExistence type="inferred from homology"/>
<dbReference type="GO" id="GO:0036444">
    <property type="term" value="P:calcium import into the mitochondrion"/>
    <property type="evidence" value="ECO:0007669"/>
    <property type="project" value="TreeGrafter"/>
</dbReference>
<evidence type="ECO:0000313" key="13">
    <source>
        <dbReference type="Proteomes" id="UP000677228"/>
    </source>
</evidence>
<dbReference type="InterPro" id="IPR002048">
    <property type="entry name" value="EF_hand_dom"/>
</dbReference>
<dbReference type="GO" id="GO:1990246">
    <property type="term" value="C:uniplex complex"/>
    <property type="evidence" value="ECO:0007669"/>
    <property type="project" value="TreeGrafter"/>
</dbReference>
<evidence type="ECO:0000259" key="10">
    <source>
        <dbReference type="PROSITE" id="PS50222"/>
    </source>
</evidence>
<dbReference type="EMBL" id="CAJOBA010067619">
    <property type="protein sequence ID" value="CAF4372369.1"/>
    <property type="molecule type" value="Genomic_DNA"/>
</dbReference>
<reference evidence="11" key="1">
    <citation type="submission" date="2021-02" db="EMBL/GenBank/DDBJ databases">
        <authorList>
            <person name="Nowell W R."/>
        </authorList>
    </citation>
    <scope>NUCLEOTIDE SEQUENCE</scope>
</reference>